<dbReference type="PROSITE" id="PS51186">
    <property type="entry name" value="GNAT"/>
    <property type="match status" value="1"/>
</dbReference>
<dbReference type="RefSeq" id="WP_092673576.1">
    <property type="nucleotide sequence ID" value="NZ_FOGC01000003.1"/>
</dbReference>
<reference evidence="4" key="1">
    <citation type="submission" date="2016-10" db="EMBL/GenBank/DDBJ databases">
        <authorList>
            <person name="Varghese N."/>
            <person name="Submissions S."/>
        </authorList>
    </citation>
    <scope>NUCLEOTIDE SEQUENCE [LARGE SCALE GENOMIC DNA]</scope>
    <source>
        <strain evidence="4">8N4</strain>
    </source>
</reference>
<dbReference type="InterPro" id="IPR016181">
    <property type="entry name" value="Acyl_CoA_acyltransferase"/>
</dbReference>
<evidence type="ECO:0000256" key="1">
    <source>
        <dbReference type="ARBA" id="ARBA00022679"/>
    </source>
</evidence>
<sequence>MITIETSDLHSTDSLNLIERLSLELKTLTGDSGKSHFNVSSMDESGCLWILARDENRRAIGCGAIRPLTVNIAELKRMFSDRSIPGIGSALLAYLETWAKEMGYRQIWLETRHINLRAVNFYIKNGYIPIDNYGPYIGRDDAACFAKCL</sequence>
<dbReference type="Proteomes" id="UP000242515">
    <property type="component" value="Unassembled WGS sequence"/>
</dbReference>
<dbReference type="Gene3D" id="3.40.630.30">
    <property type="match status" value="1"/>
</dbReference>
<name>A0A1H9G213_9GAMM</name>
<dbReference type="CDD" id="cd04301">
    <property type="entry name" value="NAT_SF"/>
    <property type="match status" value="1"/>
</dbReference>
<dbReference type="Pfam" id="PF00583">
    <property type="entry name" value="Acetyltransf_1"/>
    <property type="match status" value="1"/>
</dbReference>
<evidence type="ECO:0000259" key="2">
    <source>
        <dbReference type="PROSITE" id="PS51186"/>
    </source>
</evidence>
<dbReference type="InterPro" id="IPR050769">
    <property type="entry name" value="NAT_camello-type"/>
</dbReference>
<dbReference type="InterPro" id="IPR000182">
    <property type="entry name" value="GNAT_dom"/>
</dbReference>
<protein>
    <submittedName>
        <fullName evidence="3">Acetyltransferase (GNAT) family protein</fullName>
    </submittedName>
</protein>
<dbReference type="AlphaFoldDB" id="A0A1H9G213"/>
<evidence type="ECO:0000313" key="3">
    <source>
        <dbReference type="EMBL" id="SEQ44167.1"/>
    </source>
</evidence>
<feature type="domain" description="N-acetyltransferase" evidence="2">
    <location>
        <begin position="2"/>
        <end position="149"/>
    </location>
</feature>
<organism evidence="3 4">
    <name type="scientific">Rosenbergiella nectarea</name>
    <dbReference type="NCBI Taxonomy" id="988801"/>
    <lineage>
        <taxon>Bacteria</taxon>
        <taxon>Pseudomonadati</taxon>
        <taxon>Pseudomonadota</taxon>
        <taxon>Gammaproteobacteria</taxon>
        <taxon>Enterobacterales</taxon>
        <taxon>Erwiniaceae</taxon>
        <taxon>Rosenbergiella</taxon>
    </lineage>
</organism>
<dbReference type="SUPFAM" id="SSF55729">
    <property type="entry name" value="Acyl-CoA N-acyltransferases (Nat)"/>
    <property type="match status" value="1"/>
</dbReference>
<evidence type="ECO:0000313" key="4">
    <source>
        <dbReference type="Proteomes" id="UP000242515"/>
    </source>
</evidence>
<gene>
    <name evidence="3" type="ORF">SAMN05216522_10344</name>
</gene>
<proteinExistence type="predicted"/>
<keyword evidence="4" id="KW-1185">Reference proteome</keyword>
<dbReference type="GO" id="GO:0008080">
    <property type="term" value="F:N-acetyltransferase activity"/>
    <property type="evidence" value="ECO:0007669"/>
    <property type="project" value="InterPro"/>
</dbReference>
<dbReference type="EMBL" id="FOGC01000003">
    <property type="protein sequence ID" value="SEQ44167.1"/>
    <property type="molecule type" value="Genomic_DNA"/>
</dbReference>
<keyword evidence="1 3" id="KW-0808">Transferase</keyword>
<dbReference type="PANTHER" id="PTHR13947">
    <property type="entry name" value="GNAT FAMILY N-ACETYLTRANSFERASE"/>
    <property type="match status" value="1"/>
</dbReference>
<dbReference type="STRING" id="988801.SAMN05216522_10344"/>
<dbReference type="PANTHER" id="PTHR13947:SF37">
    <property type="entry name" value="LD18367P"/>
    <property type="match status" value="1"/>
</dbReference>
<dbReference type="OrthoDB" id="9803233at2"/>
<accession>A0A1H9G213</accession>